<dbReference type="Pfam" id="PF01914">
    <property type="entry name" value="MarC"/>
    <property type="match status" value="1"/>
</dbReference>
<keyword evidence="4 7" id="KW-0812">Transmembrane</keyword>
<keyword evidence="9" id="KW-1185">Reference proteome</keyword>
<comment type="similarity">
    <text evidence="2 7">Belongs to the UPF0056 (MarC) family.</text>
</comment>
<accession>A0ABR9VPA9</accession>
<evidence type="ECO:0000313" key="8">
    <source>
        <dbReference type="EMBL" id="MBE9252911.1"/>
    </source>
</evidence>
<keyword evidence="3" id="KW-1003">Cell membrane</keyword>
<dbReference type="RefSeq" id="WP_190597379.1">
    <property type="nucleotide sequence ID" value="NZ_JADEVV010000006.1"/>
</dbReference>
<keyword evidence="6 7" id="KW-0472">Membrane</keyword>
<evidence type="ECO:0000256" key="2">
    <source>
        <dbReference type="ARBA" id="ARBA00009784"/>
    </source>
</evidence>
<reference evidence="8 9" key="1">
    <citation type="submission" date="2020-10" db="EMBL/GenBank/DDBJ databases">
        <authorList>
            <person name="Castelo-Branco R."/>
            <person name="Eusebio N."/>
            <person name="Adriana R."/>
            <person name="Vieira A."/>
            <person name="Brugerolle De Fraissinette N."/>
            <person name="Rezende De Castro R."/>
            <person name="Schneider M.P."/>
            <person name="Vasconcelos V."/>
            <person name="Leao P.N."/>
        </authorList>
    </citation>
    <scope>NUCLEOTIDE SEQUENCE [LARGE SCALE GENOMIC DNA]</scope>
    <source>
        <strain evidence="8 9">LEGE 00031</strain>
    </source>
</reference>
<evidence type="ECO:0000256" key="4">
    <source>
        <dbReference type="ARBA" id="ARBA00022692"/>
    </source>
</evidence>
<name>A0ABR9VPA9_9SYNC</name>
<feature type="transmembrane region" description="Helical" evidence="7">
    <location>
        <begin position="6"/>
        <end position="28"/>
    </location>
</feature>
<dbReference type="PANTHER" id="PTHR33508:SF1">
    <property type="entry name" value="UPF0056 MEMBRANE PROTEIN YHCE"/>
    <property type="match status" value="1"/>
</dbReference>
<dbReference type="InterPro" id="IPR002771">
    <property type="entry name" value="Multi_antbiot-R_MarC"/>
</dbReference>
<evidence type="ECO:0000313" key="9">
    <source>
        <dbReference type="Proteomes" id="UP000658720"/>
    </source>
</evidence>
<dbReference type="NCBIfam" id="TIGR00427">
    <property type="entry name" value="NAAT family transporter"/>
    <property type="match status" value="1"/>
</dbReference>
<sequence length="227" mass="24639">MDFSFLRNFGITLFALLNALGMLPIFISYTARETKEVQRIVAFFVSLTVLGLLVIFMLVGTPMLNFFGVTLNSFRIAGGILLLIIGINIVNGKGTNTTDSLSDKQEDKKSNLIEAKSVYSQIVIPMAMPLLVGPGVIANVILYASEAEKIHKGTAFELIPVTAFVTFLVFLVLASGKSLQRLLGNIGLSITQRVMGLFVAAIGVQFMVTGVIDIFTSQIMPELSKIK</sequence>
<evidence type="ECO:0000256" key="5">
    <source>
        <dbReference type="ARBA" id="ARBA00022989"/>
    </source>
</evidence>
<proteinExistence type="inferred from homology"/>
<feature type="transmembrane region" description="Helical" evidence="7">
    <location>
        <begin position="66"/>
        <end position="90"/>
    </location>
</feature>
<keyword evidence="5 7" id="KW-1133">Transmembrane helix</keyword>
<dbReference type="PANTHER" id="PTHR33508">
    <property type="entry name" value="UPF0056 MEMBRANE PROTEIN YHCE"/>
    <property type="match status" value="1"/>
</dbReference>
<comment type="caution">
    <text evidence="8">The sequence shown here is derived from an EMBL/GenBank/DDBJ whole genome shotgun (WGS) entry which is preliminary data.</text>
</comment>
<dbReference type="Proteomes" id="UP000658720">
    <property type="component" value="Unassembled WGS sequence"/>
</dbReference>
<dbReference type="EMBL" id="JADEVV010000006">
    <property type="protein sequence ID" value="MBE9252911.1"/>
    <property type="molecule type" value="Genomic_DNA"/>
</dbReference>
<feature type="transmembrane region" description="Helical" evidence="7">
    <location>
        <begin position="194"/>
        <end position="215"/>
    </location>
</feature>
<feature type="transmembrane region" description="Helical" evidence="7">
    <location>
        <begin position="118"/>
        <end position="143"/>
    </location>
</feature>
<comment type="subcellular location">
    <subcellularLocation>
        <location evidence="1 7">Cell membrane</location>
        <topology evidence="1 7">Multi-pass membrane protein</topology>
    </subcellularLocation>
</comment>
<feature type="transmembrane region" description="Helical" evidence="7">
    <location>
        <begin position="155"/>
        <end position="174"/>
    </location>
</feature>
<evidence type="ECO:0000256" key="3">
    <source>
        <dbReference type="ARBA" id="ARBA00022475"/>
    </source>
</evidence>
<gene>
    <name evidence="8" type="ORF">IQ217_03370</name>
</gene>
<feature type="transmembrane region" description="Helical" evidence="7">
    <location>
        <begin position="40"/>
        <end position="60"/>
    </location>
</feature>
<evidence type="ECO:0000256" key="6">
    <source>
        <dbReference type="ARBA" id="ARBA00023136"/>
    </source>
</evidence>
<evidence type="ECO:0000256" key="1">
    <source>
        <dbReference type="ARBA" id="ARBA00004651"/>
    </source>
</evidence>
<organism evidence="8 9">
    <name type="scientific">Synechocystis salina LEGE 00031</name>
    <dbReference type="NCBI Taxonomy" id="1828736"/>
    <lineage>
        <taxon>Bacteria</taxon>
        <taxon>Bacillati</taxon>
        <taxon>Cyanobacteriota</taxon>
        <taxon>Cyanophyceae</taxon>
        <taxon>Synechococcales</taxon>
        <taxon>Merismopediaceae</taxon>
        <taxon>Synechocystis</taxon>
    </lineage>
</organism>
<evidence type="ECO:0000256" key="7">
    <source>
        <dbReference type="RuleBase" id="RU362048"/>
    </source>
</evidence>
<protein>
    <recommendedName>
        <fullName evidence="7">UPF0056 membrane protein</fullName>
    </recommendedName>
</protein>